<evidence type="ECO:0000256" key="1">
    <source>
        <dbReference type="SAM" id="SignalP"/>
    </source>
</evidence>
<dbReference type="InterPro" id="IPR058408">
    <property type="entry name" value="DUF8095"/>
</dbReference>
<evidence type="ECO:0000259" key="2">
    <source>
        <dbReference type="Pfam" id="PF26367"/>
    </source>
</evidence>
<sequence>MRFNVSFLLSLLLPTLAFAESWSIRISEDEVSRTYGYHDTVESEHTMPLLESSPKSEKNTKVTYVNRDFTRQLNPSADEQDAKALGSSIEFEVFQINETKSSHTIFESGAGICQGFHSRLGVEVTDATTYYVIPVNKEEYYTNIATATVLSNEDSKNMQYVPVFYIQNPELAKKVQDEENKKGKNLASKNIENRKTILSHVICRKVI</sequence>
<keyword evidence="1" id="KW-0732">Signal</keyword>
<evidence type="ECO:0000313" key="4">
    <source>
        <dbReference type="EMBL" id="NNI77905.1"/>
    </source>
</evidence>
<dbReference type="RefSeq" id="WP_005722258.1">
    <property type="nucleotide sequence ID" value="NZ_AP025519.1"/>
</dbReference>
<evidence type="ECO:0000313" key="5">
    <source>
        <dbReference type="Proteomes" id="UP000540079"/>
    </source>
</evidence>
<dbReference type="Proteomes" id="UP001182304">
    <property type="component" value="Unassembled WGS sequence"/>
</dbReference>
<dbReference type="KEGG" id="pmul:DR93_2064"/>
<comment type="caution">
    <text evidence="4">The sequence shown here is derived from an EMBL/GenBank/DDBJ whole genome shotgun (WGS) entry which is preliminary data.</text>
</comment>
<dbReference type="EMBL" id="JANIEN010000002">
    <property type="protein sequence ID" value="MDT3451845.1"/>
    <property type="molecule type" value="Genomic_DNA"/>
</dbReference>
<reference evidence="4 5" key="1">
    <citation type="journal article" date="2018" name="Front. Microbiol.">
        <title>Genetic and Phylogenetic Characteristics of Pasteurella multocida Isolates From Different Host Species.</title>
        <authorList>
            <person name="Peng Z."/>
            <person name="Liang W."/>
            <person name="Wang F."/>
            <person name="Xu Z."/>
            <person name="Xie Z."/>
            <person name="Lian Z."/>
            <person name="Hua L."/>
            <person name="Zhou R."/>
            <person name="Chen H."/>
            <person name="Wu B."/>
        </authorList>
    </citation>
    <scope>NUCLEOTIDE SEQUENCE [LARGE SCALE GENOMIC DNA]</scope>
    <source>
        <strain evidence="4 5">HNA06</strain>
    </source>
</reference>
<dbReference type="EMBL" id="PPVL01000001">
    <property type="protein sequence ID" value="NNI77905.1"/>
    <property type="molecule type" value="Genomic_DNA"/>
</dbReference>
<feature type="domain" description="DUF8095" evidence="2">
    <location>
        <begin position="61"/>
        <end position="201"/>
    </location>
</feature>
<dbReference type="AlphaFoldDB" id="A0A1E3XLQ2"/>
<protein>
    <recommendedName>
        <fullName evidence="2">DUF8095 domain-containing protein</fullName>
    </recommendedName>
</protein>
<dbReference type="SMR" id="A0A1E3XLQ2"/>
<proteinExistence type="predicted"/>
<dbReference type="Proteomes" id="UP000540079">
    <property type="component" value="Unassembled WGS sequence"/>
</dbReference>
<accession>A0A1E3XLQ2</accession>
<gene>
    <name evidence="4" type="ORF">C2800_00430</name>
    <name evidence="3" type="ORF">NQF69_03540</name>
</gene>
<reference evidence="3" key="2">
    <citation type="submission" date="2022-07" db="EMBL/GenBank/DDBJ databases">
        <title>Sequence of Pasteurella multocoda 17BRD-035.</title>
        <authorList>
            <person name="Roy Chowdhury P."/>
            <person name="Alhamami T."/>
            <person name="Trott D.J."/>
            <person name="Djordvevic S.P."/>
        </authorList>
    </citation>
    <scope>NUCLEOTIDE SEQUENCE</scope>
    <source>
        <strain evidence="3">17BRD-035</strain>
    </source>
</reference>
<name>A0A1E3XLQ2_PASMD</name>
<dbReference type="Pfam" id="PF26367">
    <property type="entry name" value="DUF8095"/>
    <property type="match status" value="1"/>
</dbReference>
<evidence type="ECO:0000313" key="3">
    <source>
        <dbReference type="EMBL" id="MDT3451845.1"/>
    </source>
</evidence>
<feature type="chain" id="PRO_5015063818" description="DUF8095 domain-containing protein" evidence="1">
    <location>
        <begin position="20"/>
        <end position="207"/>
    </location>
</feature>
<organism evidence="4 5">
    <name type="scientific">Pasteurella multocida</name>
    <dbReference type="NCBI Taxonomy" id="747"/>
    <lineage>
        <taxon>Bacteria</taxon>
        <taxon>Pseudomonadati</taxon>
        <taxon>Pseudomonadota</taxon>
        <taxon>Gammaproteobacteria</taxon>
        <taxon>Pasteurellales</taxon>
        <taxon>Pasteurellaceae</taxon>
        <taxon>Pasteurella</taxon>
    </lineage>
</organism>
<feature type="signal peptide" evidence="1">
    <location>
        <begin position="1"/>
        <end position="19"/>
    </location>
</feature>